<name>A0A814P8K8_9BILA</name>
<dbReference type="OrthoDB" id="6509516at2759"/>
<evidence type="ECO:0000313" key="2">
    <source>
        <dbReference type="Proteomes" id="UP000663879"/>
    </source>
</evidence>
<keyword evidence="2" id="KW-1185">Reference proteome</keyword>
<dbReference type="EMBL" id="CAJNOC010007745">
    <property type="protein sequence ID" value="CAF1104192.1"/>
    <property type="molecule type" value="Genomic_DNA"/>
</dbReference>
<accession>A0A814P8K8</accession>
<protein>
    <submittedName>
        <fullName evidence="1">Uncharacterized protein</fullName>
    </submittedName>
</protein>
<organism evidence="1 2">
    <name type="scientific">Brachionus calyciflorus</name>
    <dbReference type="NCBI Taxonomy" id="104777"/>
    <lineage>
        <taxon>Eukaryota</taxon>
        <taxon>Metazoa</taxon>
        <taxon>Spiralia</taxon>
        <taxon>Gnathifera</taxon>
        <taxon>Rotifera</taxon>
        <taxon>Eurotatoria</taxon>
        <taxon>Monogononta</taxon>
        <taxon>Pseudotrocha</taxon>
        <taxon>Ploima</taxon>
        <taxon>Brachionidae</taxon>
        <taxon>Brachionus</taxon>
    </lineage>
</organism>
<proteinExistence type="predicted"/>
<dbReference type="AlphaFoldDB" id="A0A814P8K8"/>
<evidence type="ECO:0000313" key="1">
    <source>
        <dbReference type="EMBL" id="CAF1104192.1"/>
    </source>
</evidence>
<comment type="caution">
    <text evidence="1">The sequence shown here is derived from an EMBL/GenBank/DDBJ whole genome shotgun (WGS) entry which is preliminary data.</text>
</comment>
<reference evidence="1" key="1">
    <citation type="submission" date="2021-02" db="EMBL/GenBank/DDBJ databases">
        <authorList>
            <person name="Nowell W R."/>
        </authorList>
    </citation>
    <scope>NUCLEOTIDE SEQUENCE</scope>
    <source>
        <strain evidence="1">Ploen Becks lab</strain>
    </source>
</reference>
<dbReference type="Proteomes" id="UP000663879">
    <property type="component" value="Unassembled WGS sequence"/>
</dbReference>
<sequence length="271" mass="32079">MPDDKFSLKRHITKINDRVLKIRPMKSCQIALRPVSEWRNYKAKDFLIFMIYYAIPREIDIVNLETARRMLINFVKKIDTLYNSFILKSSVHELLHFVNNTYSFSPVNVTGMFQFEELNRKIKILIKGNDLVGDEFIKLFSTAQVLENLTKDEIDLDDKCQKKYSKIFKVIENISISNAIFNLVGKKIFLVNLVNIVYYNKEVYQTKYSSGRFSDCCIKLKENDMYGFIDKIIIEENECFLECQRITNVYCPFFVSNFPEIQSNFFCLERK</sequence>
<gene>
    <name evidence="1" type="ORF">OXX778_LOCUS21304</name>
</gene>